<keyword evidence="3" id="KW-1185">Reference proteome</keyword>
<reference evidence="3" key="1">
    <citation type="submission" date="2016-10" db="EMBL/GenBank/DDBJ databases">
        <authorList>
            <person name="Varghese N."/>
            <person name="Submissions S."/>
        </authorList>
    </citation>
    <scope>NUCLEOTIDE SEQUENCE [LARGE SCALE GENOMIC DNA]</scope>
    <source>
        <strain evidence="3">CGMCC 4.3516</strain>
    </source>
</reference>
<dbReference type="STRING" id="58114.SAMN05216270_12013"/>
<evidence type="ECO:0000313" key="3">
    <source>
        <dbReference type="Proteomes" id="UP000198949"/>
    </source>
</evidence>
<dbReference type="AlphaFoldDB" id="A0A1G7CIZ8"/>
<dbReference type="EMBL" id="FNAD01000020">
    <property type="protein sequence ID" value="SDE39307.1"/>
    <property type="molecule type" value="Genomic_DNA"/>
</dbReference>
<evidence type="ECO:0000256" key="1">
    <source>
        <dbReference type="SAM" id="MobiDB-lite"/>
    </source>
</evidence>
<proteinExistence type="predicted"/>
<feature type="compositionally biased region" description="Gly residues" evidence="1">
    <location>
        <begin position="417"/>
        <end position="426"/>
    </location>
</feature>
<dbReference type="OrthoDB" id="5183843at2"/>
<sequence>MGDEIEFASEGYGGMAGSEAIDSQQTSADATFLNLDPCPNSGCTNTNSEAEVAWVKLVSAIPVAGQVQSFVCVAGGTAAPTQDEVQSMVTQIRPKENPDQYALRTMSEQWLLVGYDFGKNPESGVASILRNRLTELSNGWQGSDFDAFAEQMEKVFANCEVLTADIGDDTSGIAGLLEQKASEIYALQGGDSHELPYPAPQYWVEDEGGIFSDPTVHNRVPFRSGECEIATGCAWDGEDDSTKKAMELGGFDGEYADELNQYVTDQTEFHFTRLKSESPDAPEEELRTQAAGLAEQDGNTRAKEDYDSSSQDYEARAHEQNDTVLARWQDAEVSAMEFVPAVEPSGDTSFRDSAGGLDGSTYSPVSGGDFNASPTSSGTTGLNPPASTASFSSGGTGTTGTGANPWESTTGGEDEPGGGLAGGGGLGAATLPGTGAGVGAGGGAGGGSLGGGAGLFGPAIGGGGAVGAGAGGGRGAGSGVGKGAGLFGKTAGAGARGGAGAMMGAGGGGRGAGAGNEDEEGRATWLTEDEDVWGTARFNDDDDPLV</sequence>
<dbReference type="RefSeq" id="WP_091040124.1">
    <property type="nucleotide sequence ID" value="NZ_FNAD01000020.1"/>
</dbReference>
<feature type="region of interest" description="Disordered" evidence="1">
    <location>
        <begin position="291"/>
        <end position="318"/>
    </location>
</feature>
<feature type="region of interest" description="Disordered" evidence="1">
    <location>
        <begin position="497"/>
        <end position="546"/>
    </location>
</feature>
<feature type="region of interest" description="Disordered" evidence="1">
    <location>
        <begin position="343"/>
        <end position="426"/>
    </location>
</feature>
<evidence type="ECO:0000313" key="2">
    <source>
        <dbReference type="EMBL" id="SDE39307.1"/>
    </source>
</evidence>
<gene>
    <name evidence="2" type="ORF">SAMN05216270_12013</name>
</gene>
<protein>
    <submittedName>
        <fullName evidence="2">Uncharacterized protein</fullName>
    </submittedName>
</protein>
<feature type="compositionally biased region" description="Polar residues" evidence="1">
    <location>
        <begin position="372"/>
        <end position="382"/>
    </location>
</feature>
<organism evidence="2 3">
    <name type="scientific">Glycomyces harbinensis</name>
    <dbReference type="NCBI Taxonomy" id="58114"/>
    <lineage>
        <taxon>Bacteria</taxon>
        <taxon>Bacillati</taxon>
        <taxon>Actinomycetota</taxon>
        <taxon>Actinomycetes</taxon>
        <taxon>Glycomycetales</taxon>
        <taxon>Glycomycetaceae</taxon>
        <taxon>Glycomyces</taxon>
    </lineage>
</organism>
<name>A0A1G7CIZ8_9ACTN</name>
<dbReference type="Proteomes" id="UP000198949">
    <property type="component" value="Unassembled WGS sequence"/>
</dbReference>
<accession>A0A1G7CIZ8</accession>
<feature type="compositionally biased region" description="Gly residues" evidence="1">
    <location>
        <begin position="497"/>
        <end position="514"/>
    </location>
</feature>